<gene>
    <name evidence="11" type="primary">rpoA</name>
    <name evidence="13" type="ORF">H8707_07870</name>
</gene>
<dbReference type="Pfam" id="PF01193">
    <property type="entry name" value="RNA_pol_L"/>
    <property type="match status" value="1"/>
</dbReference>
<dbReference type="Gene3D" id="2.170.120.12">
    <property type="entry name" value="DNA-directed RNA polymerase, insert domain"/>
    <property type="match status" value="1"/>
</dbReference>
<comment type="domain">
    <text evidence="11">The N-terminal domain is essential for RNAP assembly and basal transcription, whereas the C-terminal domain is involved in interaction with transcriptional regulators and with upstream promoter elements.</text>
</comment>
<keyword evidence="6 11" id="KW-0548">Nucleotidyltransferase</keyword>
<dbReference type="NCBIfam" id="TIGR02027">
    <property type="entry name" value="rpoA"/>
    <property type="match status" value="1"/>
</dbReference>
<keyword evidence="4 11" id="KW-0240">DNA-directed RNA polymerase</keyword>
<dbReference type="EC" id="2.7.7.6" evidence="2 11"/>
<evidence type="ECO:0000256" key="4">
    <source>
        <dbReference type="ARBA" id="ARBA00022478"/>
    </source>
</evidence>
<dbReference type="NCBIfam" id="NF003515">
    <property type="entry name" value="PRK05182.2-1"/>
    <property type="match status" value="1"/>
</dbReference>
<dbReference type="InterPro" id="IPR011262">
    <property type="entry name" value="DNA-dir_RNA_pol_insert"/>
</dbReference>
<keyword evidence="14" id="KW-1185">Reference proteome</keyword>
<evidence type="ECO:0000256" key="6">
    <source>
        <dbReference type="ARBA" id="ARBA00022695"/>
    </source>
</evidence>
<feature type="domain" description="DNA-directed RNA polymerase RpoA/D/Rpb3-type" evidence="12">
    <location>
        <begin position="20"/>
        <end position="227"/>
    </location>
</feature>
<evidence type="ECO:0000256" key="5">
    <source>
        <dbReference type="ARBA" id="ARBA00022679"/>
    </source>
</evidence>
<evidence type="ECO:0000256" key="9">
    <source>
        <dbReference type="ARBA" id="ARBA00033070"/>
    </source>
</evidence>
<dbReference type="GO" id="GO:0046983">
    <property type="term" value="F:protein dimerization activity"/>
    <property type="evidence" value="ECO:0007669"/>
    <property type="project" value="InterPro"/>
</dbReference>
<dbReference type="Pfam" id="PF03118">
    <property type="entry name" value="RNA_pol_A_CTD"/>
    <property type="match status" value="1"/>
</dbReference>
<dbReference type="InterPro" id="IPR011260">
    <property type="entry name" value="RNAP_asu_C"/>
</dbReference>
<dbReference type="SUPFAM" id="SSF47789">
    <property type="entry name" value="C-terminal domain of RNA polymerase alpha subunit"/>
    <property type="match status" value="1"/>
</dbReference>
<dbReference type="SMART" id="SM00662">
    <property type="entry name" value="RPOLD"/>
    <property type="match status" value="1"/>
</dbReference>
<dbReference type="GO" id="GO:0000428">
    <property type="term" value="C:DNA-directed RNA polymerase complex"/>
    <property type="evidence" value="ECO:0007669"/>
    <property type="project" value="UniProtKB-KW"/>
</dbReference>
<dbReference type="FunFam" id="1.10.150.20:FF:000001">
    <property type="entry name" value="DNA-directed RNA polymerase subunit alpha"/>
    <property type="match status" value="1"/>
</dbReference>
<evidence type="ECO:0000256" key="1">
    <source>
        <dbReference type="ARBA" id="ARBA00007123"/>
    </source>
</evidence>
<dbReference type="FunFam" id="2.170.120.12:FF:000001">
    <property type="entry name" value="DNA-directed RNA polymerase subunit alpha"/>
    <property type="match status" value="1"/>
</dbReference>
<evidence type="ECO:0000256" key="7">
    <source>
        <dbReference type="ARBA" id="ARBA00023163"/>
    </source>
</evidence>
<sequence>MIEIEKPRIEILELNEEGNYGKFVVEPLERGYGTTLGNSLRRVLLSSLPGAAVSNIKIQGVLHEFSTVPGVLEDVPEIILNIKGIASKSYSEEPVTLLIDVVGPKVVTAGDIITGLDVEIVNKDHYIATVNEDGRLYVEMELVKGRGYVVSEKNKKEGQPIGVIPIDSSFTPVNKVNFSVENTRVGQITDYDKLVLEVWTNGTMNADEATSLGAKILTEHLNLFIGLTEHVNDVEIMVEKEEDKKEKVLEMTVEELDLSVRSYNCLKRAAINTVEELTQKTEEDMMKVRNLGKKSLEEVQRKLAELGLSLKRSDE</sequence>
<dbReference type="InterPro" id="IPR011773">
    <property type="entry name" value="DNA-dir_RpoA"/>
</dbReference>
<dbReference type="Gene3D" id="3.30.1360.10">
    <property type="entry name" value="RNA polymerase, RBP11-like subunit"/>
    <property type="match status" value="1"/>
</dbReference>
<evidence type="ECO:0000256" key="10">
    <source>
        <dbReference type="ARBA" id="ARBA00048552"/>
    </source>
</evidence>
<evidence type="ECO:0000313" key="13">
    <source>
        <dbReference type="EMBL" id="MBC8588154.1"/>
    </source>
</evidence>
<keyword evidence="5 11" id="KW-0808">Transferase</keyword>
<dbReference type="Proteomes" id="UP000601171">
    <property type="component" value="Unassembled WGS sequence"/>
</dbReference>
<dbReference type="EMBL" id="JACRTG010000018">
    <property type="protein sequence ID" value="MBC8588154.1"/>
    <property type="molecule type" value="Genomic_DNA"/>
</dbReference>
<dbReference type="GO" id="GO:0003899">
    <property type="term" value="F:DNA-directed RNA polymerase activity"/>
    <property type="evidence" value="ECO:0007669"/>
    <property type="project" value="UniProtKB-UniRule"/>
</dbReference>
<dbReference type="NCBIfam" id="NF003513">
    <property type="entry name" value="PRK05182.1-2"/>
    <property type="match status" value="1"/>
</dbReference>
<evidence type="ECO:0000256" key="8">
    <source>
        <dbReference type="ARBA" id="ARBA00032524"/>
    </source>
</evidence>
<dbReference type="GO" id="GO:0006351">
    <property type="term" value="P:DNA-templated transcription"/>
    <property type="evidence" value="ECO:0007669"/>
    <property type="project" value="UniProtKB-UniRule"/>
</dbReference>
<evidence type="ECO:0000313" key="14">
    <source>
        <dbReference type="Proteomes" id="UP000601171"/>
    </source>
</evidence>
<comment type="subunit">
    <text evidence="11">Homodimer. The RNAP catalytic core consists of 2 alpha, 1 beta, 1 beta' and 1 omega subunit. When a sigma factor is associated with the core the holoenzyme is formed, which can initiate transcription.</text>
</comment>
<dbReference type="GO" id="GO:0005737">
    <property type="term" value="C:cytoplasm"/>
    <property type="evidence" value="ECO:0007669"/>
    <property type="project" value="UniProtKB-ARBA"/>
</dbReference>
<dbReference type="Gene3D" id="1.10.150.20">
    <property type="entry name" value="5' to 3' exonuclease, C-terminal subdomain"/>
    <property type="match status" value="1"/>
</dbReference>
<organism evidence="13 14">
    <name type="scientific">Paratissierella segnis</name>
    <dbReference type="NCBI Taxonomy" id="2763679"/>
    <lineage>
        <taxon>Bacteria</taxon>
        <taxon>Bacillati</taxon>
        <taxon>Bacillota</taxon>
        <taxon>Tissierellia</taxon>
        <taxon>Tissierellales</taxon>
        <taxon>Tissierellaceae</taxon>
        <taxon>Paratissierella</taxon>
    </lineage>
</organism>
<evidence type="ECO:0000259" key="12">
    <source>
        <dbReference type="SMART" id="SM00662"/>
    </source>
</evidence>
<dbReference type="Pfam" id="PF01000">
    <property type="entry name" value="RNA_pol_A_bac"/>
    <property type="match status" value="1"/>
</dbReference>
<evidence type="ECO:0000256" key="3">
    <source>
        <dbReference type="ARBA" id="ARBA00015972"/>
    </source>
</evidence>
<dbReference type="HAMAP" id="MF_00059">
    <property type="entry name" value="RNApol_bact_RpoA"/>
    <property type="match status" value="1"/>
</dbReference>
<protein>
    <recommendedName>
        <fullName evidence="3 11">DNA-directed RNA polymerase subunit alpha</fullName>
        <shortName evidence="11">RNAP subunit alpha</shortName>
        <ecNumber evidence="2 11">2.7.7.6</ecNumber>
    </recommendedName>
    <alternativeName>
        <fullName evidence="9 11">RNA polymerase subunit alpha</fullName>
    </alternativeName>
    <alternativeName>
        <fullName evidence="8 11">Transcriptase subunit alpha</fullName>
    </alternativeName>
</protein>
<feature type="region of interest" description="Alpha N-terminal domain (alpha-NTD)" evidence="11">
    <location>
        <begin position="1"/>
        <end position="235"/>
    </location>
</feature>
<dbReference type="RefSeq" id="WP_262429607.1">
    <property type="nucleotide sequence ID" value="NZ_JACRTG010000018.1"/>
</dbReference>
<comment type="function">
    <text evidence="11">DNA-dependent RNA polymerase catalyzes the transcription of DNA into RNA using the four ribonucleoside triphosphates as substrates.</text>
</comment>
<reference evidence="13" key="1">
    <citation type="submission" date="2020-08" db="EMBL/GenBank/DDBJ databases">
        <title>Genome public.</title>
        <authorList>
            <person name="Liu C."/>
            <person name="Sun Q."/>
        </authorList>
    </citation>
    <scope>NUCLEOTIDE SEQUENCE</scope>
    <source>
        <strain evidence="13">BX21</strain>
    </source>
</reference>
<keyword evidence="7 11" id="KW-0804">Transcription</keyword>
<comment type="catalytic activity">
    <reaction evidence="10 11">
        <text>RNA(n) + a ribonucleoside 5'-triphosphate = RNA(n+1) + diphosphate</text>
        <dbReference type="Rhea" id="RHEA:21248"/>
        <dbReference type="Rhea" id="RHEA-COMP:14527"/>
        <dbReference type="Rhea" id="RHEA-COMP:17342"/>
        <dbReference type="ChEBI" id="CHEBI:33019"/>
        <dbReference type="ChEBI" id="CHEBI:61557"/>
        <dbReference type="ChEBI" id="CHEBI:140395"/>
        <dbReference type="EC" id="2.7.7.6"/>
    </reaction>
</comment>
<dbReference type="AlphaFoldDB" id="A0A926EXC7"/>
<comment type="similarity">
    <text evidence="1 11">Belongs to the RNA polymerase alpha chain family.</text>
</comment>
<dbReference type="InterPro" id="IPR036603">
    <property type="entry name" value="RBP11-like"/>
</dbReference>
<name>A0A926EXC7_9FIRM</name>
<comment type="caution">
    <text evidence="13">The sequence shown here is derived from an EMBL/GenBank/DDBJ whole genome shotgun (WGS) entry which is preliminary data.</text>
</comment>
<dbReference type="CDD" id="cd06928">
    <property type="entry name" value="RNAP_alpha_NTD"/>
    <property type="match status" value="1"/>
</dbReference>
<evidence type="ECO:0000256" key="2">
    <source>
        <dbReference type="ARBA" id="ARBA00012418"/>
    </source>
</evidence>
<proteinExistence type="inferred from homology"/>
<dbReference type="GO" id="GO:0003677">
    <property type="term" value="F:DNA binding"/>
    <property type="evidence" value="ECO:0007669"/>
    <property type="project" value="UniProtKB-UniRule"/>
</dbReference>
<dbReference type="InterPro" id="IPR011263">
    <property type="entry name" value="DNA-dir_RNA_pol_RpoA/D/Rpb3"/>
</dbReference>
<feature type="region of interest" description="Alpha C-terminal domain (alpha-CTD)" evidence="11">
    <location>
        <begin position="247"/>
        <end position="315"/>
    </location>
</feature>
<accession>A0A926EXC7</accession>
<dbReference type="NCBIfam" id="NF003519">
    <property type="entry name" value="PRK05182.2-5"/>
    <property type="match status" value="1"/>
</dbReference>
<dbReference type="SUPFAM" id="SSF56553">
    <property type="entry name" value="Insert subdomain of RNA polymerase alpha subunit"/>
    <property type="match status" value="1"/>
</dbReference>
<evidence type="ECO:0000256" key="11">
    <source>
        <dbReference type="HAMAP-Rule" id="MF_00059"/>
    </source>
</evidence>
<dbReference type="InterPro" id="IPR036643">
    <property type="entry name" value="RNApol_insert_sf"/>
</dbReference>
<dbReference type="SUPFAM" id="SSF55257">
    <property type="entry name" value="RBP11-like subunits of RNA polymerase"/>
    <property type="match status" value="1"/>
</dbReference>